<proteinExistence type="inferred from homology"/>
<dbReference type="GO" id="GO:0016020">
    <property type="term" value="C:membrane"/>
    <property type="evidence" value="ECO:0007669"/>
    <property type="project" value="UniProtKB-SubCell"/>
</dbReference>
<evidence type="ECO:0000256" key="6">
    <source>
        <dbReference type="ARBA" id="ARBA00022989"/>
    </source>
</evidence>
<dbReference type="Gene3D" id="1.20.120.80">
    <property type="entry name" value="Cytochrome c oxidase, subunit III, four-helix bundle"/>
    <property type="match status" value="1"/>
</dbReference>
<sequence>MSLFSVVNIMFVVFVLPCIFFFHPLLLLLGLLVWFFTFLKLVGMDLCGIKSYHKVGFWLFLLSEVIVFGSLLTCCLWFQGLDSECLAYAYFIPLVETVLLVGSSFFISAYHCLVGSSRGGLYLLMSLFSALLFMFLAVYEILGSVTSSLFNPHTACCFMTVGLHFSHVLIGSLLLVQLLYFPVFHYVRRNSDMYIIYWHFVDYVWLFVFSVVYLSV</sequence>
<name>A0A2R4QI78_9TREM</name>
<evidence type="ECO:0000256" key="3">
    <source>
        <dbReference type="ARBA" id="ARBA00015944"/>
    </source>
</evidence>
<evidence type="ECO:0000256" key="4">
    <source>
        <dbReference type="ARBA" id="ARBA00022692"/>
    </source>
</evidence>
<feature type="transmembrane region" description="Helical" evidence="9">
    <location>
        <begin position="57"/>
        <end position="80"/>
    </location>
</feature>
<feature type="domain" description="Heme-copper oxidase subunit III family profile" evidence="10">
    <location>
        <begin position="1"/>
        <end position="216"/>
    </location>
</feature>
<evidence type="ECO:0000256" key="1">
    <source>
        <dbReference type="ARBA" id="ARBA00004141"/>
    </source>
</evidence>
<protein>
    <recommendedName>
        <fullName evidence="3 8">Cytochrome c oxidase subunit 3</fullName>
    </recommendedName>
</protein>
<evidence type="ECO:0000313" key="11">
    <source>
        <dbReference type="EMBL" id="AVY52160.1"/>
    </source>
</evidence>
<keyword evidence="8 11" id="KW-0496">Mitochondrion</keyword>
<dbReference type="InterPro" id="IPR013833">
    <property type="entry name" value="Cyt_c_oxidase_su3_a-hlx"/>
</dbReference>
<dbReference type="Pfam" id="PF00510">
    <property type="entry name" value="COX3"/>
    <property type="match status" value="1"/>
</dbReference>
<evidence type="ECO:0000256" key="8">
    <source>
        <dbReference type="RuleBase" id="RU003375"/>
    </source>
</evidence>
<dbReference type="GO" id="GO:0004129">
    <property type="term" value="F:cytochrome-c oxidase activity"/>
    <property type="evidence" value="ECO:0007669"/>
    <property type="project" value="InterPro"/>
</dbReference>
<accession>A0A2R4QI78</accession>
<dbReference type="EMBL" id="MG570047">
    <property type="protein sequence ID" value="AVY52160.1"/>
    <property type="molecule type" value="Genomic_DNA"/>
</dbReference>
<evidence type="ECO:0000256" key="7">
    <source>
        <dbReference type="ARBA" id="ARBA00023136"/>
    </source>
</evidence>
<keyword evidence="5" id="KW-1278">Translocase</keyword>
<feature type="transmembrane region" description="Helical" evidence="9">
    <location>
        <begin position="6"/>
        <end position="36"/>
    </location>
</feature>
<dbReference type="AlphaFoldDB" id="A0A2R4QI78"/>
<evidence type="ECO:0000256" key="9">
    <source>
        <dbReference type="SAM" id="Phobius"/>
    </source>
</evidence>
<dbReference type="GO" id="GO:0019646">
    <property type="term" value="P:aerobic electron transport chain"/>
    <property type="evidence" value="ECO:0007669"/>
    <property type="project" value="InterPro"/>
</dbReference>
<feature type="transmembrane region" description="Helical" evidence="9">
    <location>
        <begin position="121"/>
        <end position="142"/>
    </location>
</feature>
<organism evidence="11">
    <name type="scientific">Trichobilharzia szidati</name>
    <dbReference type="NCBI Taxonomy" id="157070"/>
    <lineage>
        <taxon>Eukaryota</taxon>
        <taxon>Metazoa</taxon>
        <taxon>Spiralia</taxon>
        <taxon>Lophotrochozoa</taxon>
        <taxon>Platyhelminthes</taxon>
        <taxon>Trematoda</taxon>
        <taxon>Digenea</taxon>
        <taxon>Strigeidida</taxon>
        <taxon>Schistosomatoidea</taxon>
        <taxon>Schistosomatidae</taxon>
        <taxon>Trichobilharzia</taxon>
    </lineage>
</organism>
<dbReference type="PANTHER" id="PTHR11403:SF7">
    <property type="entry name" value="CYTOCHROME C OXIDASE SUBUNIT 3"/>
    <property type="match status" value="1"/>
</dbReference>
<dbReference type="PANTHER" id="PTHR11403">
    <property type="entry name" value="CYTOCHROME C OXIDASE SUBUNIT III"/>
    <property type="match status" value="1"/>
</dbReference>
<gene>
    <name evidence="11" type="primary">COX3</name>
</gene>
<feature type="transmembrane region" description="Helical" evidence="9">
    <location>
        <begin position="86"/>
        <end position="109"/>
    </location>
</feature>
<reference evidence="11" key="1">
    <citation type="submission" date="2017-11" db="EMBL/GenBank/DDBJ databases">
        <title>Complete mitochondrial genome of Trichobilharzia szidati.</title>
        <authorList>
            <person name="Hu Y."/>
            <person name="Zhu Y."/>
            <person name="Lan D."/>
            <person name="Pang H."/>
            <person name="Hu X."/>
        </authorList>
    </citation>
    <scope>NUCLEOTIDE SEQUENCE</scope>
</reference>
<dbReference type="CDD" id="cd00386">
    <property type="entry name" value="Heme_Cu_Oxidase_III_like"/>
    <property type="match status" value="1"/>
</dbReference>
<dbReference type="InterPro" id="IPR000298">
    <property type="entry name" value="Cyt_c_oxidase-like_su3"/>
</dbReference>
<dbReference type="InterPro" id="IPR035973">
    <property type="entry name" value="Cyt_c_oxidase_su3-like_sf"/>
</dbReference>
<evidence type="ECO:0000256" key="2">
    <source>
        <dbReference type="ARBA" id="ARBA00010581"/>
    </source>
</evidence>
<keyword evidence="6 9" id="KW-1133">Transmembrane helix</keyword>
<comment type="similarity">
    <text evidence="2 8">Belongs to the cytochrome c oxidase subunit 3 family.</text>
</comment>
<dbReference type="PROSITE" id="PS50253">
    <property type="entry name" value="COX3"/>
    <property type="match status" value="1"/>
</dbReference>
<dbReference type="InterPro" id="IPR024791">
    <property type="entry name" value="Cyt_c/ubiquinol_Oxase_su3"/>
</dbReference>
<evidence type="ECO:0000259" key="10">
    <source>
        <dbReference type="PROSITE" id="PS50253"/>
    </source>
</evidence>
<comment type="subcellular location">
    <subcellularLocation>
        <location evidence="1">Membrane</location>
        <topology evidence="1">Multi-pass membrane protein</topology>
    </subcellularLocation>
</comment>
<keyword evidence="7 9" id="KW-0472">Membrane</keyword>
<feature type="transmembrane region" description="Helical" evidence="9">
    <location>
        <begin position="195"/>
        <end position="214"/>
    </location>
</feature>
<dbReference type="SUPFAM" id="SSF81452">
    <property type="entry name" value="Cytochrome c oxidase subunit III-like"/>
    <property type="match status" value="1"/>
</dbReference>
<feature type="transmembrane region" description="Helical" evidence="9">
    <location>
        <begin position="162"/>
        <end position="183"/>
    </location>
</feature>
<keyword evidence="4 8" id="KW-0812">Transmembrane</keyword>
<comment type="function">
    <text evidence="8">Component of the cytochrome c oxidase, the last enzyme in the mitochondrial electron transport chain which drives oxidative phosphorylation. The respiratory chain contains 3 multisubunit complexes succinate dehydrogenase (complex II, CII), ubiquinol-cytochrome c oxidoreductase (cytochrome b-c1 complex, complex III, CIII) and cytochrome c oxidase (complex IV, CIV), that cooperate to transfer electrons derived from NADH and succinate to molecular oxygen, creating an electrochemical gradient over the inner membrane that drives transmembrane transport and the ATP synthase. Cytochrome c oxidase is the component of the respiratory chain that catalyzes the reduction of oxygen to water. Electrons originating from reduced cytochrome c in the intermembrane space (IMS) are transferred via the dinuclear copper A center (CU(A)) of subunit 2 and heme A of subunit 1 to the active site in subunit 1, a binuclear center (BNC) formed by heme A3 and copper B (CU(B)). The BNC reduces molecular oxygen to 2 water molecules using 4 electrons from cytochrome c in the IMS and 4 protons from the mitochondrial matrix.</text>
</comment>
<geneLocation type="mitochondrion" evidence="11"/>
<evidence type="ECO:0000256" key="5">
    <source>
        <dbReference type="ARBA" id="ARBA00022967"/>
    </source>
</evidence>